<dbReference type="GO" id="GO:0031619">
    <property type="term" value="P:homologous chromosome orientation in meiotic metaphase I"/>
    <property type="evidence" value="ECO:0007669"/>
    <property type="project" value="EnsemblFungi"/>
</dbReference>
<feature type="compositionally biased region" description="Basic and acidic residues" evidence="1">
    <location>
        <begin position="33"/>
        <end position="43"/>
    </location>
</feature>
<dbReference type="GO" id="GO:0051455">
    <property type="term" value="P:spindle attachment to meiosis I kinetochore"/>
    <property type="evidence" value="ECO:0007669"/>
    <property type="project" value="EnsemblFungi"/>
</dbReference>
<dbReference type="OMA" id="ICFRDIP"/>
<sequence length="182" mass="21249">MDWMNKNNQLYISLDAFKRVKVNNKYGKQRSKYPQEVKKRQPLQDKTNQTAPIHQNKGYPNILPDEFSYIKTPKRKGSARSFQDKSFVDLAPLDPDLLRSFRPLATSTPKKKVKTKPEQARNLKDQEESEFDELAEWFQSASNFELDLSEPSSQKQSNLNCQEVILNKFAPFETETDEIILF</sequence>
<dbReference type="OrthoDB" id="5344917at2759"/>
<keyword evidence="3" id="KW-1185">Reference proteome</keyword>
<protein>
    <submittedName>
        <fullName evidence="2">Meiotic cohesin complex associated protein Moa1</fullName>
    </submittedName>
</protein>
<dbReference type="Proteomes" id="UP000015464">
    <property type="component" value="Unassembled WGS sequence"/>
</dbReference>
<feature type="compositionally biased region" description="Polar residues" evidence="1">
    <location>
        <begin position="44"/>
        <end position="53"/>
    </location>
</feature>
<dbReference type="RefSeq" id="XP_013022892.1">
    <property type="nucleotide sequence ID" value="XM_013167438.1"/>
</dbReference>
<feature type="region of interest" description="Disordered" evidence="1">
    <location>
        <begin position="25"/>
        <end position="58"/>
    </location>
</feature>
<dbReference type="STRING" id="653667.S9W386"/>
<feature type="region of interest" description="Disordered" evidence="1">
    <location>
        <begin position="104"/>
        <end position="127"/>
    </location>
</feature>
<name>S9W386_SCHCR</name>
<dbReference type="HOGENOM" id="CLU_1482815_0_0_1"/>
<dbReference type="GO" id="GO:0140483">
    <property type="term" value="F:kinetochore adaptor activity"/>
    <property type="evidence" value="ECO:0007669"/>
    <property type="project" value="EnsemblFungi"/>
</dbReference>
<evidence type="ECO:0000256" key="1">
    <source>
        <dbReference type="SAM" id="MobiDB-lite"/>
    </source>
</evidence>
<organism evidence="2 3">
    <name type="scientific">Schizosaccharomyces cryophilus (strain OY26 / ATCC MYA-4695 / CBS 11777 / NBRC 106824 / NRRL Y48691)</name>
    <name type="common">Fission yeast</name>
    <dbReference type="NCBI Taxonomy" id="653667"/>
    <lineage>
        <taxon>Eukaryota</taxon>
        <taxon>Fungi</taxon>
        <taxon>Dikarya</taxon>
        <taxon>Ascomycota</taxon>
        <taxon>Taphrinomycotina</taxon>
        <taxon>Schizosaccharomycetes</taxon>
        <taxon>Schizosaccharomycetales</taxon>
        <taxon>Schizosaccharomycetaceae</taxon>
        <taxon>Schizosaccharomyces</taxon>
    </lineage>
</organism>
<reference evidence="2 3" key="1">
    <citation type="journal article" date="2011" name="Science">
        <title>Comparative functional genomics of the fission yeasts.</title>
        <authorList>
            <person name="Rhind N."/>
            <person name="Chen Z."/>
            <person name="Yassour M."/>
            <person name="Thompson D.A."/>
            <person name="Haas B.J."/>
            <person name="Habib N."/>
            <person name="Wapinski I."/>
            <person name="Roy S."/>
            <person name="Lin M.F."/>
            <person name="Heiman D.I."/>
            <person name="Young S.K."/>
            <person name="Furuya K."/>
            <person name="Guo Y."/>
            <person name="Pidoux A."/>
            <person name="Chen H.M."/>
            <person name="Robbertse B."/>
            <person name="Goldberg J.M."/>
            <person name="Aoki K."/>
            <person name="Bayne E.H."/>
            <person name="Berlin A.M."/>
            <person name="Desjardins C.A."/>
            <person name="Dobbs E."/>
            <person name="Dukaj L."/>
            <person name="Fan L."/>
            <person name="FitzGerald M.G."/>
            <person name="French C."/>
            <person name="Gujja S."/>
            <person name="Hansen K."/>
            <person name="Keifenheim D."/>
            <person name="Levin J.Z."/>
            <person name="Mosher R.A."/>
            <person name="Mueller C.A."/>
            <person name="Pfiffner J."/>
            <person name="Priest M."/>
            <person name="Russ C."/>
            <person name="Smialowska A."/>
            <person name="Swoboda P."/>
            <person name="Sykes S.M."/>
            <person name="Vaughn M."/>
            <person name="Vengrova S."/>
            <person name="Yoder R."/>
            <person name="Zeng Q."/>
            <person name="Allshire R."/>
            <person name="Baulcombe D."/>
            <person name="Birren B.W."/>
            <person name="Brown W."/>
            <person name="Ekwall K."/>
            <person name="Kellis M."/>
            <person name="Leatherwood J."/>
            <person name="Levin H."/>
            <person name="Margalit H."/>
            <person name="Martienssen R."/>
            <person name="Nieduszynski C.A."/>
            <person name="Spatafora J.W."/>
            <person name="Friedman N."/>
            <person name="Dalgaard J.Z."/>
            <person name="Baumann P."/>
            <person name="Niki H."/>
            <person name="Regev A."/>
            <person name="Nusbaum C."/>
        </authorList>
    </citation>
    <scope>NUCLEOTIDE SEQUENCE [LARGE SCALE GENOMIC DNA]</scope>
    <source>
        <strain evidence="3">OY26 / ATCC MYA-4695 / CBS 11777 / NBRC 106824 / NRRL Y48691</strain>
    </source>
</reference>
<evidence type="ECO:0000313" key="3">
    <source>
        <dbReference type="Proteomes" id="UP000015464"/>
    </source>
</evidence>
<dbReference type="EMBL" id="KE546989">
    <property type="protein sequence ID" value="EPY53019.1"/>
    <property type="molecule type" value="Genomic_DNA"/>
</dbReference>
<dbReference type="GO" id="GO:0061638">
    <property type="term" value="C:CENP-A containing chromatin"/>
    <property type="evidence" value="ECO:0007669"/>
    <property type="project" value="EnsemblFungi"/>
</dbReference>
<feature type="compositionally biased region" description="Basic and acidic residues" evidence="1">
    <location>
        <begin position="115"/>
        <end position="126"/>
    </location>
</feature>
<gene>
    <name evidence="2" type="ORF">SPOG_04747</name>
</gene>
<proteinExistence type="predicted"/>
<dbReference type="GeneID" id="25039060"/>
<dbReference type="GO" id="GO:1990813">
    <property type="term" value="P:meiotic centromeric cohesion protection in anaphase I"/>
    <property type="evidence" value="ECO:0007669"/>
    <property type="project" value="EnsemblFungi"/>
</dbReference>
<accession>S9W386</accession>
<dbReference type="AlphaFoldDB" id="S9W386"/>
<evidence type="ECO:0000313" key="2">
    <source>
        <dbReference type="EMBL" id="EPY53019.1"/>
    </source>
</evidence>